<reference evidence="1" key="1">
    <citation type="journal article" date="2014" name="Front. Microbiol.">
        <title>High frequency of phylogenetically diverse reductive dehalogenase-homologous genes in deep subseafloor sedimentary metagenomes.</title>
        <authorList>
            <person name="Kawai M."/>
            <person name="Futagami T."/>
            <person name="Toyoda A."/>
            <person name="Takaki Y."/>
            <person name="Nishi S."/>
            <person name="Hori S."/>
            <person name="Arai W."/>
            <person name="Tsubouchi T."/>
            <person name="Morono Y."/>
            <person name="Uchiyama I."/>
            <person name="Ito T."/>
            <person name="Fujiyama A."/>
            <person name="Inagaki F."/>
            <person name="Takami H."/>
        </authorList>
    </citation>
    <scope>NUCLEOTIDE SEQUENCE</scope>
    <source>
        <strain evidence="1">Expedition CK06-06</strain>
    </source>
</reference>
<gene>
    <name evidence="1" type="ORF">S06H3_26760</name>
</gene>
<protein>
    <submittedName>
        <fullName evidence="1">Uncharacterized protein</fullName>
    </submittedName>
</protein>
<dbReference type="AlphaFoldDB" id="X1PJN3"/>
<sequence>YYPGSQDYHLGLKLPNHRGGSLFVQFDLNIKLL</sequence>
<comment type="caution">
    <text evidence="1">The sequence shown here is derived from an EMBL/GenBank/DDBJ whole genome shotgun (WGS) entry which is preliminary data.</text>
</comment>
<name>X1PJN3_9ZZZZ</name>
<dbReference type="EMBL" id="BARV01015489">
    <property type="protein sequence ID" value="GAI31084.1"/>
    <property type="molecule type" value="Genomic_DNA"/>
</dbReference>
<organism evidence="1">
    <name type="scientific">marine sediment metagenome</name>
    <dbReference type="NCBI Taxonomy" id="412755"/>
    <lineage>
        <taxon>unclassified sequences</taxon>
        <taxon>metagenomes</taxon>
        <taxon>ecological metagenomes</taxon>
    </lineage>
</organism>
<evidence type="ECO:0000313" key="1">
    <source>
        <dbReference type="EMBL" id="GAI31084.1"/>
    </source>
</evidence>
<proteinExistence type="predicted"/>
<accession>X1PJN3</accession>
<feature type="non-terminal residue" evidence="1">
    <location>
        <position position="1"/>
    </location>
</feature>